<feature type="signal peptide" evidence="1">
    <location>
        <begin position="1"/>
        <end position="24"/>
    </location>
</feature>
<gene>
    <name evidence="3" type="ORF">ESZ54_12180</name>
</gene>
<name>A0A4S3B1L0_9ENTE</name>
<dbReference type="AlphaFoldDB" id="A0A4S3B1L0"/>
<evidence type="ECO:0000313" key="3">
    <source>
        <dbReference type="EMBL" id="THB60107.1"/>
    </source>
</evidence>
<dbReference type="RefSeq" id="WP_136137925.1">
    <property type="nucleotide sequence ID" value="NZ_SDGV01000042.1"/>
</dbReference>
<dbReference type="OrthoDB" id="2339326at2"/>
<evidence type="ECO:0000256" key="1">
    <source>
        <dbReference type="SAM" id="SignalP"/>
    </source>
</evidence>
<comment type="caution">
    <text evidence="3">The sequence shown here is derived from an EMBL/GenBank/DDBJ whole genome shotgun (WGS) entry which is preliminary data.</text>
</comment>
<reference evidence="3 4" key="1">
    <citation type="submission" date="2019-01" db="EMBL/GenBank/DDBJ databases">
        <title>Vagococcus silagei sp. nov. isolated from brewer's grain.</title>
        <authorList>
            <person name="Guu J.-R."/>
        </authorList>
    </citation>
    <scope>NUCLEOTIDE SEQUENCE [LARGE SCALE GENOMIC DNA]</scope>
    <source>
        <strain evidence="3 4">2B-2</strain>
    </source>
</reference>
<organism evidence="3 4">
    <name type="scientific">Vagococcus silagei</name>
    <dbReference type="NCBI Taxonomy" id="2508885"/>
    <lineage>
        <taxon>Bacteria</taxon>
        <taxon>Bacillati</taxon>
        <taxon>Bacillota</taxon>
        <taxon>Bacilli</taxon>
        <taxon>Lactobacillales</taxon>
        <taxon>Enterococcaceae</taxon>
        <taxon>Vagococcus</taxon>
    </lineage>
</organism>
<keyword evidence="4" id="KW-1185">Reference proteome</keyword>
<dbReference type="Proteomes" id="UP000310506">
    <property type="component" value="Unassembled WGS sequence"/>
</dbReference>
<accession>A0A4S3B1L0</accession>
<dbReference type="InterPro" id="IPR027994">
    <property type="entry name" value="WxL_dom"/>
</dbReference>
<feature type="chain" id="PRO_5038926609" description="WxL domain-containing protein" evidence="1">
    <location>
        <begin position="25"/>
        <end position="220"/>
    </location>
</feature>
<dbReference type="Pfam" id="PF13731">
    <property type="entry name" value="WxL"/>
    <property type="match status" value="1"/>
</dbReference>
<protein>
    <recommendedName>
        <fullName evidence="2">WxL domain-containing protein</fullName>
    </recommendedName>
</protein>
<feature type="domain" description="WxL" evidence="2">
    <location>
        <begin position="41"/>
        <end position="218"/>
    </location>
</feature>
<sequence length="220" mass="22992">MKKIMLSSTLVLGFVAAASMAANAALPDTETSLTLTGKPVAEGLKITKADKITFGTGEIGVDTLFLDTSKGEVKKPQVEVTDVTGLNAGWHVTASLSEFKKDGADEVILNGVQLFFPFSEKWTTGNNPIVDGSTPATLKVTDFTQGTTVANHKNGVIVSPGVNGEANIMNAAAKQGGGRWNMEYSTEAGNRPISVLIPSGNQLGKYTATLTYKLVAGPMA</sequence>
<evidence type="ECO:0000313" key="4">
    <source>
        <dbReference type="Proteomes" id="UP000310506"/>
    </source>
</evidence>
<keyword evidence="1" id="KW-0732">Signal</keyword>
<proteinExistence type="predicted"/>
<evidence type="ECO:0000259" key="2">
    <source>
        <dbReference type="Pfam" id="PF13731"/>
    </source>
</evidence>
<dbReference type="EMBL" id="SDGV01000042">
    <property type="protein sequence ID" value="THB60107.1"/>
    <property type="molecule type" value="Genomic_DNA"/>
</dbReference>